<comment type="subunit">
    <text evidence="6">Part of the 50S ribosomal subunit; part of the 5S rRNA/L5/L18/L25 subcomplex. Contacts the 5S rRNA and the P site tRNA. Forms a bridge to the 30S subunit in the 70S ribosome.</text>
</comment>
<dbReference type="InterPro" id="IPR002132">
    <property type="entry name" value="Ribosomal_uL5"/>
</dbReference>
<feature type="domain" description="Large ribosomal subunit protein uL5 C-terminal" evidence="9">
    <location>
        <begin position="176"/>
        <end position="268"/>
    </location>
</feature>
<organism evidence="10 11">
    <name type="scientific">Candidatus Segetimicrobium genomatis</name>
    <dbReference type="NCBI Taxonomy" id="2569760"/>
    <lineage>
        <taxon>Bacteria</taxon>
        <taxon>Bacillati</taxon>
        <taxon>Candidatus Sysuimicrobiota</taxon>
        <taxon>Candidatus Sysuimicrobiia</taxon>
        <taxon>Candidatus Sysuimicrobiales</taxon>
        <taxon>Candidatus Segetimicrobiaceae</taxon>
        <taxon>Candidatus Segetimicrobium</taxon>
    </lineage>
</organism>
<evidence type="ECO:0000313" key="10">
    <source>
        <dbReference type="EMBL" id="TMI76287.1"/>
    </source>
</evidence>
<dbReference type="GO" id="GO:0005840">
    <property type="term" value="C:ribosome"/>
    <property type="evidence" value="ECO:0007669"/>
    <property type="project" value="UniProtKB-KW"/>
</dbReference>
<reference evidence="10 11" key="1">
    <citation type="journal article" date="2019" name="Nat. Microbiol.">
        <title>Mediterranean grassland soil C-N compound turnover is dependent on rainfall and depth, and is mediated by genomically divergent microorganisms.</title>
        <authorList>
            <person name="Diamond S."/>
            <person name="Andeer P.F."/>
            <person name="Li Z."/>
            <person name="Crits-Christoph A."/>
            <person name="Burstein D."/>
            <person name="Anantharaman K."/>
            <person name="Lane K.R."/>
            <person name="Thomas B.C."/>
            <person name="Pan C."/>
            <person name="Northen T.R."/>
            <person name="Banfield J.F."/>
        </authorList>
    </citation>
    <scope>NUCLEOTIDE SEQUENCE [LARGE SCALE GENOMIC DNA]</scope>
    <source>
        <strain evidence="10">NP_8</strain>
    </source>
</reference>
<dbReference type="PANTHER" id="PTHR11994">
    <property type="entry name" value="60S RIBOSOMAL PROTEIN L11-RELATED"/>
    <property type="match status" value="1"/>
</dbReference>
<dbReference type="FunFam" id="3.30.1440.10:FF:000001">
    <property type="entry name" value="50S ribosomal protein L5"/>
    <property type="match status" value="1"/>
</dbReference>
<feature type="compositionally biased region" description="Basic and acidic residues" evidence="7">
    <location>
        <begin position="26"/>
        <end position="43"/>
    </location>
</feature>
<dbReference type="EMBL" id="VBAP01000026">
    <property type="protein sequence ID" value="TMI76287.1"/>
    <property type="molecule type" value="Genomic_DNA"/>
</dbReference>
<evidence type="ECO:0000259" key="8">
    <source>
        <dbReference type="Pfam" id="PF00281"/>
    </source>
</evidence>
<dbReference type="NCBIfam" id="NF000585">
    <property type="entry name" value="PRK00010.1"/>
    <property type="match status" value="1"/>
</dbReference>
<keyword evidence="6" id="KW-0820">tRNA-binding</keyword>
<dbReference type="GO" id="GO:1990904">
    <property type="term" value="C:ribonucleoprotein complex"/>
    <property type="evidence" value="ECO:0007669"/>
    <property type="project" value="UniProtKB-KW"/>
</dbReference>
<evidence type="ECO:0000313" key="11">
    <source>
        <dbReference type="Proteomes" id="UP000318834"/>
    </source>
</evidence>
<evidence type="ECO:0000256" key="5">
    <source>
        <dbReference type="ARBA" id="ARBA00058604"/>
    </source>
</evidence>
<dbReference type="SUPFAM" id="SSF55282">
    <property type="entry name" value="RL5-like"/>
    <property type="match status" value="1"/>
</dbReference>
<dbReference type="Pfam" id="PF00673">
    <property type="entry name" value="Ribosomal_L5_C"/>
    <property type="match status" value="1"/>
</dbReference>
<accession>A0A537IYF1</accession>
<evidence type="ECO:0000256" key="2">
    <source>
        <dbReference type="ARBA" id="ARBA00022980"/>
    </source>
</evidence>
<comment type="similarity">
    <text evidence="1 6">Belongs to the universal ribosomal protein uL5 family.</text>
</comment>
<evidence type="ECO:0000259" key="9">
    <source>
        <dbReference type="Pfam" id="PF00673"/>
    </source>
</evidence>
<dbReference type="Pfam" id="PF00281">
    <property type="entry name" value="Ribosomal_L5"/>
    <property type="match status" value="1"/>
</dbReference>
<evidence type="ECO:0000256" key="1">
    <source>
        <dbReference type="ARBA" id="ARBA00008553"/>
    </source>
</evidence>
<keyword evidence="3 6" id="KW-0687">Ribonucleoprotein</keyword>
<feature type="compositionally biased region" description="Basic and acidic residues" evidence="7">
    <location>
        <begin position="64"/>
        <end position="76"/>
    </location>
</feature>
<comment type="caution">
    <text evidence="10">The sequence shown here is derived from an EMBL/GenBank/DDBJ whole genome shotgun (WGS) entry which is preliminary data.</text>
</comment>
<dbReference type="InterPro" id="IPR020930">
    <property type="entry name" value="Ribosomal_uL5_bac-type"/>
</dbReference>
<feature type="region of interest" description="Disordered" evidence="7">
    <location>
        <begin position="1"/>
        <end position="94"/>
    </location>
</feature>
<dbReference type="GO" id="GO:0003735">
    <property type="term" value="F:structural constituent of ribosome"/>
    <property type="evidence" value="ECO:0007669"/>
    <property type="project" value="InterPro"/>
</dbReference>
<dbReference type="Proteomes" id="UP000318834">
    <property type="component" value="Unassembled WGS sequence"/>
</dbReference>
<keyword evidence="6" id="KW-0699">rRNA-binding</keyword>
<keyword evidence="6" id="KW-0694">RNA-binding</keyword>
<dbReference type="Gene3D" id="3.30.1440.10">
    <property type="match status" value="1"/>
</dbReference>
<evidence type="ECO:0000256" key="4">
    <source>
        <dbReference type="ARBA" id="ARBA00035245"/>
    </source>
</evidence>
<gene>
    <name evidence="6 10" type="primary">rplE</name>
    <name evidence="10" type="ORF">E6H05_04140</name>
</gene>
<comment type="function">
    <text evidence="5">This is one of the proteins that bind and probably mediate the attachment of the 5S RNA into the large ribosomal subunit, where it forms part of the central protuberance. In the 70S ribosome it contacts protein S13 of the 30S subunit (bridge B1b), connecting the 2 subunits; this bridge is implicated in subunit movement. Contacts the P site tRNA; the 5S rRNA and some of its associated proteins might help stabilize positioning of ribosome-bound tRNAs.</text>
</comment>
<dbReference type="AlphaFoldDB" id="A0A537IYF1"/>
<dbReference type="HAMAP" id="MF_01333_B">
    <property type="entry name" value="Ribosomal_uL5_B"/>
    <property type="match status" value="1"/>
</dbReference>
<dbReference type="GO" id="GO:0000049">
    <property type="term" value="F:tRNA binding"/>
    <property type="evidence" value="ECO:0007669"/>
    <property type="project" value="UniProtKB-UniRule"/>
</dbReference>
<dbReference type="InterPro" id="IPR031309">
    <property type="entry name" value="Ribosomal_uL5_C"/>
</dbReference>
<feature type="domain" description="Large ribosomal subunit protein uL5 N-terminal" evidence="8">
    <location>
        <begin position="116"/>
        <end position="172"/>
    </location>
</feature>
<dbReference type="GO" id="GO:0019843">
    <property type="term" value="F:rRNA binding"/>
    <property type="evidence" value="ECO:0007669"/>
    <property type="project" value="UniProtKB-UniRule"/>
</dbReference>
<dbReference type="GO" id="GO:0006412">
    <property type="term" value="P:translation"/>
    <property type="evidence" value="ECO:0007669"/>
    <property type="project" value="UniProtKB-UniRule"/>
</dbReference>
<proteinExistence type="inferred from homology"/>
<sequence>MTEARKRGNAETKKGKGAQAPAPKPEQPKGDRAAKPQKPEVKTAARKAPAPEGKGPVPEVKAPSPERKGPAPERKAPAAVPAEQTAEAPARAPARLKEQYRKETVPRLRERFRYRNVMEVPRLEKVVINVRVGDATTDSRFLDKAVEELTVIAGQRPVIPRAKKSIAAFKLRQGIPIAAKVTLRGDRMYQFVDKLFNIALPRIKDFKGISERQFDGRGNLNIGVREQLIFPEIDYDKVEKVRGMDITLVTTAQTDEEARELLRLLGLPLREAGAVAT</sequence>
<dbReference type="InterPro" id="IPR031310">
    <property type="entry name" value="Ribosomal_uL5_N"/>
</dbReference>
<comment type="function">
    <text evidence="6">This is 1 of the proteins that bind and probably mediate the attachment of the 5S RNA into the large ribosomal subunit, where it forms part of the central protuberance. In the 70S ribosome it contacts protein S13 of the 30S subunit (bridge B1b), connecting the 2 subunits; this bridge is implicated in subunit movement. Contacts the P site tRNA; the 5S rRNA and some of its associated proteins might help stabilize positioning of ribosome-bound tRNAs.</text>
</comment>
<evidence type="ECO:0000256" key="6">
    <source>
        <dbReference type="HAMAP-Rule" id="MF_01333"/>
    </source>
</evidence>
<evidence type="ECO:0000256" key="3">
    <source>
        <dbReference type="ARBA" id="ARBA00023274"/>
    </source>
</evidence>
<feature type="compositionally biased region" description="Basic and acidic residues" evidence="7">
    <location>
        <begin position="1"/>
        <end position="14"/>
    </location>
</feature>
<dbReference type="InterPro" id="IPR022803">
    <property type="entry name" value="Ribosomal_uL5_dom_sf"/>
</dbReference>
<name>A0A537IYF1_9BACT</name>
<protein>
    <recommendedName>
        <fullName evidence="4 6">Large ribosomal subunit protein uL5</fullName>
    </recommendedName>
</protein>
<evidence type="ECO:0000256" key="7">
    <source>
        <dbReference type="SAM" id="MobiDB-lite"/>
    </source>
</evidence>
<keyword evidence="2 6" id="KW-0689">Ribosomal protein</keyword>